<dbReference type="Pfam" id="PF01496">
    <property type="entry name" value="V_ATPase_I"/>
    <property type="match status" value="1"/>
</dbReference>
<evidence type="ECO:0000256" key="6">
    <source>
        <dbReference type="ARBA" id="ARBA00023065"/>
    </source>
</evidence>
<dbReference type="GO" id="GO:0007035">
    <property type="term" value="P:vacuolar acidification"/>
    <property type="evidence" value="ECO:0007669"/>
    <property type="project" value="TreeGrafter"/>
</dbReference>
<dbReference type="GO" id="GO:0046961">
    <property type="term" value="F:proton-transporting ATPase activity, rotational mechanism"/>
    <property type="evidence" value="ECO:0007669"/>
    <property type="project" value="InterPro"/>
</dbReference>
<protein>
    <recommendedName>
        <fullName evidence="9 10">A-type ATP synthase subunit I</fullName>
    </recommendedName>
</protein>
<comment type="function">
    <text evidence="8">Component of the A-type ATP synthase that produces ATP from ADP in the presence of a proton gradient across the membrane.</text>
</comment>
<feature type="transmembrane region" description="Helical" evidence="10">
    <location>
        <begin position="503"/>
        <end position="525"/>
    </location>
</feature>
<keyword evidence="7 10" id="KW-0472">Membrane</keyword>
<reference evidence="12 13" key="1">
    <citation type="journal article" date="2015" name="Appl. Environ. Microbiol.">
        <title>Nanoarchaeota, Their Sulfolobales Host, and Nanoarchaeota Virus Distribution across Yellowstone National Park Hot Springs.</title>
        <authorList>
            <person name="Munson-McGee J.H."/>
            <person name="Field E.K."/>
            <person name="Bateson M."/>
            <person name="Rooney C."/>
            <person name="Stepanauskas R."/>
            <person name="Young M.J."/>
        </authorList>
    </citation>
    <scope>NUCLEOTIDE SEQUENCE [LARGE SCALE GENOMIC DNA]</scope>
    <source>
        <strain evidence="12">SCGC AC-742_N10</strain>
    </source>
</reference>
<feature type="coiled-coil region" evidence="11">
    <location>
        <begin position="106"/>
        <end position="156"/>
    </location>
</feature>
<dbReference type="PANTHER" id="PTHR11629:SF63">
    <property type="entry name" value="V-TYPE PROTON ATPASE SUBUNIT A"/>
    <property type="match status" value="1"/>
</dbReference>
<evidence type="ECO:0000256" key="1">
    <source>
        <dbReference type="ARBA" id="ARBA00004141"/>
    </source>
</evidence>
<dbReference type="GO" id="GO:0016471">
    <property type="term" value="C:vacuolar proton-transporting V-type ATPase complex"/>
    <property type="evidence" value="ECO:0007669"/>
    <property type="project" value="TreeGrafter"/>
</dbReference>
<dbReference type="Proteomes" id="UP000245638">
    <property type="component" value="Unassembled WGS sequence"/>
</dbReference>
<feature type="transmembrane region" description="Helical" evidence="10">
    <location>
        <begin position="377"/>
        <end position="398"/>
    </location>
</feature>
<evidence type="ECO:0000256" key="7">
    <source>
        <dbReference type="ARBA" id="ARBA00023136"/>
    </source>
</evidence>
<comment type="subcellular location">
    <subcellularLocation>
        <location evidence="1">Membrane</location>
        <topology evidence="1">Multi-pass membrane protein</topology>
    </subcellularLocation>
</comment>
<dbReference type="GO" id="GO:0051117">
    <property type="term" value="F:ATPase binding"/>
    <property type="evidence" value="ECO:0007669"/>
    <property type="project" value="TreeGrafter"/>
</dbReference>
<sequence length="615" mass="71200">MIIPEPMLKVYTLFPNDLTEQISACIVKLGDFQPEEGKYFERASYMEQVSFVNGMLDEVSKIINFFNIGYKKEGIVEFKGIEKNLEEFKKDEGKFIESVYQKIQIYNKYLDDRARLYDEIEETRSEEKLIELDKVLREISELHKELNAERKVIEKRIMEDYNKLLTLKEILKILTSVRFSKYYAYLEGYIREKKKDEFIKTISKYALVVFERPKRFGSKEIPPTYSSVPHFMRPFESIVGIYGTPSYWEVDPTFLFAITFPLFFALMFPDAGDGLVLLLFSILFYKYAKNKNNQQLKDISIVLAYSSALSMIIGMLLREFFGPLFVEGTKELVPQSNESTIGPLYYYWPVPPDVSKIFSSIIPFGQYSQPLYGIQNAIIIAILIGIILTLIANSLGIYNSHLKRAKEDILYSKIPNFIVYLSPTIIFIYGFYNPYKYFINTYNLLGALLYTVMHLYSPIFYGYYLVSFISIIIFFIGEIYGWISHIYINIREGLKNALLKGFIEGFFSPLLLVISNVISFIRLLVLGLSHYYILYAFSFIAVMLAGTLDTWRILSNPVSIIILILGNILVIGLEGFVAVIQAIRLNLYELGGKFCECEGRPFENVKEYAIIKNKC</sequence>
<dbReference type="PANTHER" id="PTHR11629">
    <property type="entry name" value="VACUOLAR PROTON ATPASES"/>
    <property type="match status" value="1"/>
</dbReference>
<comment type="caution">
    <text evidence="12">The sequence shown here is derived from an EMBL/GenBank/DDBJ whole genome shotgun (WGS) entry which is preliminary data.</text>
</comment>
<evidence type="ECO:0000256" key="9">
    <source>
        <dbReference type="ARBA" id="ARBA00068671"/>
    </source>
</evidence>
<keyword evidence="11" id="KW-0175">Coiled coil</keyword>
<organism evidence="12 13">
    <name type="scientific">Acidianus hospitalis</name>
    <dbReference type="NCBI Taxonomy" id="563177"/>
    <lineage>
        <taxon>Archaea</taxon>
        <taxon>Thermoproteota</taxon>
        <taxon>Thermoprotei</taxon>
        <taxon>Sulfolobales</taxon>
        <taxon>Sulfolobaceae</taxon>
        <taxon>Acidianus</taxon>
    </lineage>
</organism>
<feature type="transmembrane region" description="Helical" evidence="10">
    <location>
        <begin position="560"/>
        <end position="583"/>
    </location>
</feature>
<feature type="transmembrane region" description="Helical" evidence="10">
    <location>
        <begin position="254"/>
        <end position="287"/>
    </location>
</feature>
<feature type="transmembrane region" description="Helical" evidence="10">
    <location>
        <begin position="299"/>
        <end position="317"/>
    </location>
</feature>
<dbReference type="GO" id="GO:0033179">
    <property type="term" value="C:proton-transporting V-type ATPase, V0 domain"/>
    <property type="evidence" value="ECO:0007669"/>
    <property type="project" value="InterPro"/>
</dbReference>
<feature type="transmembrane region" description="Helical" evidence="10">
    <location>
        <begin position="410"/>
        <end position="431"/>
    </location>
</feature>
<accession>A0A2T9XBR9</accession>
<evidence type="ECO:0000256" key="3">
    <source>
        <dbReference type="ARBA" id="ARBA00022448"/>
    </source>
</evidence>
<proteinExistence type="inferred from homology"/>
<feature type="transmembrane region" description="Helical" evidence="10">
    <location>
        <begin position="532"/>
        <end position="554"/>
    </location>
</feature>
<keyword evidence="6 10" id="KW-0406">Ion transport</keyword>
<evidence type="ECO:0000313" key="12">
    <source>
        <dbReference type="EMBL" id="PVU77519.1"/>
    </source>
</evidence>
<feature type="transmembrane region" description="Helical" evidence="10">
    <location>
        <begin position="437"/>
        <end position="456"/>
    </location>
</feature>
<dbReference type="EMBL" id="QEFD01000024">
    <property type="protein sequence ID" value="PVU77519.1"/>
    <property type="molecule type" value="Genomic_DNA"/>
</dbReference>
<keyword evidence="4 10" id="KW-0812">Transmembrane</keyword>
<evidence type="ECO:0000256" key="10">
    <source>
        <dbReference type="RuleBase" id="RU361189"/>
    </source>
</evidence>
<keyword evidence="5 10" id="KW-1133">Transmembrane helix</keyword>
<evidence type="ECO:0000256" key="4">
    <source>
        <dbReference type="ARBA" id="ARBA00022692"/>
    </source>
</evidence>
<evidence type="ECO:0000313" key="13">
    <source>
        <dbReference type="Proteomes" id="UP000245638"/>
    </source>
</evidence>
<evidence type="ECO:0000256" key="11">
    <source>
        <dbReference type="SAM" id="Coils"/>
    </source>
</evidence>
<comment type="similarity">
    <text evidence="2 10">Belongs to the V-ATPase 116 kDa subunit family.</text>
</comment>
<evidence type="ECO:0000256" key="5">
    <source>
        <dbReference type="ARBA" id="ARBA00022989"/>
    </source>
</evidence>
<dbReference type="AlphaFoldDB" id="A0A2T9XBR9"/>
<feature type="transmembrane region" description="Helical" evidence="10">
    <location>
        <begin position="463"/>
        <end position="483"/>
    </location>
</feature>
<name>A0A2T9XBR9_9CREN</name>
<evidence type="ECO:0000256" key="2">
    <source>
        <dbReference type="ARBA" id="ARBA00009904"/>
    </source>
</evidence>
<keyword evidence="3 10" id="KW-0813">Transport</keyword>
<dbReference type="InterPro" id="IPR002490">
    <property type="entry name" value="V-ATPase_116kDa_su"/>
</dbReference>
<evidence type="ECO:0000256" key="8">
    <source>
        <dbReference type="ARBA" id="ARBA00059506"/>
    </source>
</evidence>
<gene>
    <name evidence="12" type="ORF">DDW13_00650</name>
</gene>